<gene>
    <name evidence="6 8" type="primary">rplU</name>
    <name evidence="8" type="ORF">IAB69_04265</name>
</gene>
<sequence>MYAIFENGSKQYRVSEGDTVKLEKLNANVGDTVEFPVVLVADEKGIMVGAEVANTKVTATVTAQGKAKKIIVFKYKAKKNERKKQGHRQPFSEVKVTAIGANKAADAKAE</sequence>
<comment type="similarity">
    <text evidence="1 6 7">Belongs to the bacterial ribosomal protein bL21 family.</text>
</comment>
<reference evidence="8" key="1">
    <citation type="submission" date="2020-10" db="EMBL/GenBank/DDBJ databases">
        <authorList>
            <person name="Gilroy R."/>
        </authorList>
    </citation>
    <scope>NUCLEOTIDE SEQUENCE</scope>
    <source>
        <strain evidence="8">CHK195-12923</strain>
    </source>
</reference>
<keyword evidence="2 6" id="KW-0699">rRNA-binding</keyword>
<dbReference type="InterPro" id="IPR036164">
    <property type="entry name" value="bL21-like_sf"/>
</dbReference>
<evidence type="ECO:0000256" key="1">
    <source>
        <dbReference type="ARBA" id="ARBA00008563"/>
    </source>
</evidence>
<comment type="function">
    <text evidence="6 7">This protein binds to 23S rRNA in the presence of protein L20.</text>
</comment>
<organism evidence="8 9">
    <name type="scientific">Candidatus Coproplasma excrementigallinarum</name>
    <dbReference type="NCBI Taxonomy" id="2840747"/>
    <lineage>
        <taxon>Bacteria</taxon>
        <taxon>Bacillati</taxon>
        <taxon>Bacillota</taxon>
        <taxon>Clostridia</taxon>
        <taxon>Eubacteriales</taxon>
        <taxon>Candidatus Coproplasma</taxon>
    </lineage>
</organism>
<dbReference type="NCBIfam" id="TIGR00061">
    <property type="entry name" value="L21"/>
    <property type="match status" value="1"/>
</dbReference>
<dbReference type="PROSITE" id="PS01169">
    <property type="entry name" value="RIBOSOMAL_L21"/>
    <property type="match status" value="1"/>
</dbReference>
<dbReference type="Pfam" id="PF00829">
    <property type="entry name" value="Ribosomal_L21p"/>
    <property type="match status" value="1"/>
</dbReference>
<keyword evidence="5 6" id="KW-0687">Ribonucleoprotein</keyword>
<dbReference type="InterPro" id="IPR018258">
    <property type="entry name" value="Ribosomal_bL21_CS"/>
</dbReference>
<protein>
    <recommendedName>
        <fullName evidence="6">Large ribosomal subunit protein bL21</fullName>
    </recommendedName>
</protein>
<evidence type="ECO:0000256" key="5">
    <source>
        <dbReference type="ARBA" id="ARBA00023274"/>
    </source>
</evidence>
<evidence type="ECO:0000256" key="2">
    <source>
        <dbReference type="ARBA" id="ARBA00022730"/>
    </source>
</evidence>
<evidence type="ECO:0000313" key="9">
    <source>
        <dbReference type="Proteomes" id="UP000824110"/>
    </source>
</evidence>
<comment type="subunit">
    <text evidence="6">Part of the 50S ribosomal subunit. Contacts protein L20.</text>
</comment>
<dbReference type="GO" id="GO:0005737">
    <property type="term" value="C:cytoplasm"/>
    <property type="evidence" value="ECO:0007669"/>
    <property type="project" value="UniProtKB-ARBA"/>
</dbReference>
<keyword evidence="3 6" id="KW-0694">RNA-binding</keyword>
<evidence type="ECO:0000256" key="4">
    <source>
        <dbReference type="ARBA" id="ARBA00022980"/>
    </source>
</evidence>
<name>A0A9D1MJT3_9FIRM</name>
<dbReference type="SUPFAM" id="SSF141091">
    <property type="entry name" value="L21p-like"/>
    <property type="match status" value="1"/>
</dbReference>
<proteinExistence type="inferred from homology"/>
<dbReference type="AlphaFoldDB" id="A0A9D1MJT3"/>
<dbReference type="GO" id="GO:0019843">
    <property type="term" value="F:rRNA binding"/>
    <property type="evidence" value="ECO:0007669"/>
    <property type="project" value="UniProtKB-UniRule"/>
</dbReference>
<reference evidence="8" key="2">
    <citation type="journal article" date="2021" name="PeerJ">
        <title>Extensive microbial diversity within the chicken gut microbiome revealed by metagenomics and culture.</title>
        <authorList>
            <person name="Gilroy R."/>
            <person name="Ravi A."/>
            <person name="Getino M."/>
            <person name="Pursley I."/>
            <person name="Horton D.L."/>
            <person name="Alikhan N.F."/>
            <person name="Baker D."/>
            <person name="Gharbi K."/>
            <person name="Hall N."/>
            <person name="Watson M."/>
            <person name="Adriaenssens E.M."/>
            <person name="Foster-Nyarko E."/>
            <person name="Jarju S."/>
            <person name="Secka A."/>
            <person name="Antonio M."/>
            <person name="Oren A."/>
            <person name="Chaudhuri R.R."/>
            <person name="La Ragione R."/>
            <person name="Hildebrand F."/>
            <person name="Pallen M.J."/>
        </authorList>
    </citation>
    <scope>NUCLEOTIDE SEQUENCE</scope>
    <source>
        <strain evidence="8">CHK195-12923</strain>
    </source>
</reference>
<accession>A0A9D1MJT3</accession>
<evidence type="ECO:0000313" key="8">
    <source>
        <dbReference type="EMBL" id="HIU61843.1"/>
    </source>
</evidence>
<dbReference type="PANTHER" id="PTHR21349:SF0">
    <property type="entry name" value="LARGE RIBOSOMAL SUBUNIT PROTEIN BL21M"/>
    <property type="match status" value="1"/>
</dbReference>
<dbReference type="PANTHER" id="PTHR21349">
    <property type="entry name" value="50S RIBOSOMAL PROTEIN L21"/>
    <property type="match status" value="1"/>
</dbReference>
<dbReference type="GO" id="GO:0005840">
    <property type="term" value="C:ribosome"/>
    <property type="evidence" value="ECO:0007669"/>
    <property type="project" value="UniProtKB-KW"/>
</dbReference>
<dbReference type="EMBL" id="DVNE01000042">
    <property type="protein sequence ID" value="HIU61843.1"/>
    <property type="molecule type" value="Genomic_DNA"/>
</dbReference>
<dbReference type="GO" id="GO:1990904">
    <property type="term" value="C:ribonucleoprotein complex"/>
    <property type="evidence" value="ECO:0007669"/>
    <property type="project" value="UniProtKB-KW"/>
</dbReference>
<comment type="caution">
    <text evidence="8">The sequence shown here is derived from an EMBL/GenBank/DDBJ whole genome shotgun (WGS) entry which is preliminary data.</text>
</comment>
<evidence type="ECO:0000256" key="7">
    <source>
        <dbReference type="RuleBase" id="RU000562"/>
    </source>
</evidence>
<evidence type="ECO:0000256" key="3">
    <source>
        <dbReference type="ARBA" id="ARBA00022884"/>
    </source>
</evidence>
<dbReference type="InterPro" id="IPR001787">
    <property type="entry name" value="Ribosomal_bL21"/>
</dbReference>
<evidence type="ECO:0000256" key="6">
    <source>
        <dbReference type="HAMAP-Rule" id="MF_01363"/>
    </source>
</evidence>
<keyword evidence="4 6" id="KW-0689">Ribosomal protein</keyword>
<dbReference type="HAMAP" id="MF_01363">
    <property type="entry name" value="Ribosomal_bL21"/>
    <property type="match status" value="1"/>
</dbReference>
<dbReference type="Proteomes" id="UP000824110">
    <property type="component" value="Unassembled WGS sequence"/>
</dbReference>
<dbReference type="InterPro" id="IPR028909">
    <property type="entry name" value="bL21-like"/>
</dbReference>
<dbReference type="GO" id="GO:0006412">
    <property type="term" value="P:translation"/>
    <property type="evidence" value="ECO:0007669"/>
    <property type="project" value="UniProtKB-UniRule"/>
</dbReference>
<dbReference type="GO" id="GO:0003735">
    <property type="term" value="F:structural constituent of ribosome"/>
    <property type="evidence" value="ECO:0007669"/>
    <property type="project" value="InterPro"/>
</dbReference>